<dbReference type="AlphaFoldDB" id="A0A1G2EG54"/>
<reference evidence="1 2" key="1">
    <citation type="journal article" date="2016" name="Nat. Commun.">
        <title>Thousands of microbial genomes shed light on interconnected biogeochemical processes in an aquifer system.</title>
        <authorList>
            <person name="Anantharaman K."/>
            <person name="Brown C.T."/>
            <person name="Hug L.A."/>
            <person name="Sharon I."/>
            <person name="Castelle C.J."/>
            <person name="Probst A.J."/>
            <person name="Thomas B.C."/>
            <person name="Singh A."/>
            <person name="Wilkins M.J."/>
            <person name="Karaoz U."/>
            <person name="Brodie E.L."/>
            <person name="Williams K.H."/>
            <person name="Hubbard S.S."/>
            <person name="Banfield J.F."/>
        </authorList>
    </citation>
    <scope>NUCLEOTIDE SEQUENCE [LARGE SCALE GENOMIC DNA]</scope>
</reference>
<gene>
    <name evidence="1" type="ORF">A2896_02740</name>
</gene>
<accession>A0A1G2EG54</accession>
<protein>
    <submittedName>
        <fullName evidence="1">Uncharacterized protein</fullName>
    </submittedName>
</protein>
<sequence>MPEENLKQFKDEICRHFDVVSERVENKIGVVSEQVAANTETLETIKLDIELIKNDLKQKVSREEFVILEKRISLLEAKRR</sequence>
<dbReference type="EMBL" id="MHMH01000006">
    <property type="protein sequence ID" value="OGZ24769.1"/>
    <property type="molecule type" value="Genomic_DNA"/>
</dbReference>
<comment type="caution">
    <text evidence="1">The sequence shown here is derived from an EMBL/GenBank/DDBJ whole genome shotgun (WGS) entry which is preliminary data.</text>
</comment>
<evidence type="ECO:0000313" key="1">
    <source>
        <dbReference type="EMBL" id="OGZ24769.1"/>
    </source>
</evidence>
<dbReference type="Proteomes" id="UP000178647">
    <property type="component" value="Unassembled WGS sequence"/>
</dbReference>
<evidence type="ECO:0000313" key="2">
    <source>
        <dbReference type="Proteomes" id="UP000178647"/>
    </source>
</evidence>
<proteinExistence type="predicted"/>
<name>A0A1G2EG54_9BACT</name>
<dbReference type="STRING" id="1801672.A2896_02740"/>
<organism evidence="1 2">
    <name type="scientific">Candidatus Nealsonbacteria bacterium RIFCSPLOWO2_01_FULL_43_32</name>
    <dbReference type="NCBI Taxonomy" id="1801672"/>
    <lineage>
        <taxon>Bacteria</taxon>
        <taxon>Candidatus Nealsoniibacteriota</taxon>
    </lineage>
</organism>